<organism evidence="1 2">
    <name type="scientific">Shouchella clausii</name>
    <name type="common">Alkalihalobacillus clausii</name>
    <dbReference type="NCBI Taxonomy" id="79880"/>
    <lineage>
        <taxon>Bacteria</taxon>
        <taxon>Bacillati</taxon>
        <taxon>Bacillota</taxon>
        <taxon>Bacilli</taxon>
        <taxon>Bacillales</taxon>
        <taxon>Bacillaceae</taxon>
        <taxon>Shouchella</taxon>
    </lineage>
</organism>
<dbReference type="AlphaFoldDB" id="A0A268NYE9"/>
<proteinExistence type="predicted"/>
<dbReference type="Proteomes" id="UP000216207">
    <property type="component" value="Unassembled WGS sequence"/>
</dbReference>
<comment type="caution">
    <text evidence="1">The sequence shown here is derived from an EMBL/GenBank/DDBJ whole genome shotgun (WGS) entry which is preliminary data.</text>
</comment>
<sequence length="104" mass="11951">MTAGALNMELHVAKRPPLRIVGEREELNVSFQPTEDTFDILERWEEVNAINAEIPYPKEAIDHHDWPKISEELLKAQGKLTKSTMIYINISSMAIYQMGKQLLN</sequence>
<accession>A0A268NYE9</accession>
<dbReference type="EMBL" id="NPCC01000016">
    <property type="protein sequence ID" value="PAE88391.1"/>
    <property type="molecule type" value="Genomic_DNA"/>
</dbReference>
<evidence type="ECO:0000313" key="1">
    <source>
        <dbReference type="EMBL" id="PAE88391.1"/>
    </source>
</evidence>
<evidence type="ECO:0000313" key="2">
    <source>
        <dbReference type="Proteomes" id="UP000216207"/>
    </source>
</evidence>
<gene>
    <name evidence="1" type="ORF">CHH72_13335</name>
</gene>
<protein>
    <submittedName>
        <fullName evidence="1">Uncharacterized protein</fullName>
    </submittedName>
</protein>
<dbReference type="RefSeq" id="WP_095326779.1">
    <property type="nucleotide sequence ID" value="NZ_NPCC01000016.1"/>
</dbReference>
<name>A0A268NYE9_SHOCL</name>
<reference evidence="1 2" key="1">
    <citation type="submission" date="2017-07" db="EMBL/GenBank/DDBJ databases">
        <title>Isolation and whole genome analysis of endospore-forming bacteria from heroin.</title>
        <authorList>
            <person name="Kalinowski J."/>
            <person name="Ahrens B."/>
            <person name="Al-Dilaimi A."/>
            <person name="Winkler A."/>
            <person name="Wibberg D."/>
            <person name="Schleenbecker U."/>
            <person name="Ruckert C."/>
            <person name="Wolfel R."/>
            <person name="Grass G."/>
        </authorList>
    </citation>
    <scope>NUCLEOTIDE SEQUENCE [LARGE SCALE GENOMIC DNA]</scope>
    <source>
        <strain evidence="1 2">7539</strain>
    </source>
</reference>